<evidence type="ECO:0000256" key="5">
    <source>
        <dbReference type="ARBA" id="ARBA00051793"/>
    </source>
</evidence>
<evidence type="ECO:0000313" key="9">
    <source>
        <dbReference type="Proteomes" id="UP000199647"/>
    </source>
</evidence>
<dbReference type="Gene3D" id="3.40.250.10">
    <property type="entry name" value="Rhodanese-like domain"/>
    <property type="match status" value="2"/>
</dbReference>
<dbReference type="PROSITE" id="PS00380">
    <property type="entry name" value="RHODANESE_1"/>
    <property type="match status" value="1"/>
</dbReference>
<sequence>MNNVTVSAAWLSDHLGDAGLRIVDASWYMPAQNRNARAEFEQAHIPGAVFFDIDATSDGTSSLPHMLPDEATFAATAGALGIAENDRVVVYDGAGLFSAARAWWTFRVFGARDVVVLDGGLPAWREAGLPLEQGPASPVPARFDARLDREAVANYENVLDILQSGAAQVVDARAADRFTGATPEPRAGLKSGHMPGARNLPFNRLVTPEGTLAAPEAIRASFQGAGVDLSRPVVTSCGSGVTAAVLSLALAQIGKEDVRLYDGSWTEWGGKAGAPVVTGEP</sequence>
<dbReference type="CDD" id="cd01449">
    <property type="entry name" value="TST_Repeat_2"/>
    <property type="match status" value="1"/>
</dbReference>
<dbReference type="GO" id="GO:0016784">
    <property type="term" value="F:3-mercaptopyruvate sulfurtransferase activity"/>
    <property type="evidence" value="ECO:0007669"/>
    <property type="project" value="UniProtKB-EC"/>
</dbReference>
<dbReference type="PROSITE" id="PS00683">
    <property type="entry name" value="RHODANESE_2"/>
    <property type="match status" value="1"/>
</dbReference>
<gene>
    <name evidence="8" type="ORF">SAMN05216548_102164</name>
</gene>
<dbReference type="PROSITE" id="PS50206">
    <property type="entry name" value="RHODANESE_3"/>
    <property type="match status" value="2"/>
</dbReference>
<dbReference type="SUPFAM" id="SSF52821">
    <property type="entry name" value="Rhodanese/Cell cycle control phosphatase"/>
    <property type="match status" value="2"/>
</dbReference>
<dbReference type="EMBL" id="FOFG01000002">
    <property type="protein sequence ID" value="SEQ01059.1"/>
    <property type="molecule type" value="Genomic_DNA"/>
</dbReference>
<protein>
    <recommendedName>
        <fullName evidence="6">Sulfurtransferase</fullName>
    </recommendedName>
</protein>
<dbReference type="FunFam" id="3.40.250.10:FF:000015">
    <property type="entry name" value="Sulfurtransferase"/>
    <property type="match status" value="1"/>
</dbReference>
<accession>A0A1H9CIQ8</accession>
<dbReference type="InterPro" id="IPR036873">
    <property type="entry name" value="Rhodanese-like_dom_sf"/>
</dbReference>
<dbReference type="SMART" id="SM00450">
    <property type="entry name" value="RHOD"/>
    <property type="match status" value="2"/>
</dbReference>
<keyword evidence="2" id="KW-0963">Cytoplasm</keyword>
<dbReference type="InterPro" id="IPR001763">
    <property type="entry name" value="Rhodanese-like_dom"/>
</dbReference>
<evidence type="ECO:0000259" key="7">
    <source>
        <dbReference type="PROSITE" id="PS50206"/>
    </source>
</evidence>
<evidence type="ECO:0000256" key="3">
    <source>
        <dbReference type="ARBA" id="ARBA00022679"/>
    </source>
</evidence>
<dbReference type="NCBIfam" id="NF008557">
    <property type="entry name" value="PRK11493.1"/>
    <property type="match status" value="1"/>
</dbReference>
<dbReference type="Pfam" id="PF00581">
    <property type="entry name" value="Rhodanese"/>
    <property type="match status" value="2"/>
</dbReference>
<keyword evidence="4" id="KW-0677">Repeat</keyword>
<comment type="subcellular location">
    <subcellularLocation>
        <location evidence="1">Cytoplasm</location>
    </subcellularLocation>
</comment>
<evidence type="ECO:0000256" key="6">
    <source>
        <dbReference type="RuleBase" id="RU000507"/>
    </source>
</evidence>
<proteinExistence type="predicted"/>
<dbReference type="GO" id="GO:0005737">
    <property type="term" value="C:cytoplasm"/>
    <property type="evidence" value="ECO:0007669"/>
    <property type="project" value="UniProtKB-SubCell"/>
</dbReference>
<dbReference type="FunFam" id="3.40.250.10:FF:000001">
    <property type="entry name" value="Sulfurtransferase"/>
    <property type="match status" value="1"/>
</dbReference>
<feature type="domain" description="Rhodanese" evidence="7">
    <location>
        <begin position="163"/>
        <end position="277"/>
    </location>
</feature>
<evidence type="ECO:0000313" key="8">
    <source>
        <dbReference type="EMBL" id="SEQ01059.1"/>
    </source>
</evidence>
<dbReference type="GO" id="GO:0004792">
    <property type="term" value="F:thiosulfate-cyanide sulfurtransferase activity"/>
    <property type="evidence" value="ECO:0007669"/>
    <property type="project" value="InterPro"/>
</dbReference>
<keyword evidence="8" id="KW-0670">Pyruvate</keyword>
<name>A0A1H9CIQ8_9HYPH</name>
<organism evidence="8 9">
    <name type="scientific">Faunimonas pinastri</name>
    <dbReference type="NCBI Taxonomy" id="1855383"/>
    <lineage>
        <taxon>Bacteria</taxon>
        <taxon>Pseudomonadati</taxon>
        <taxon>Pseudomonadota</taxon>
        <taxon>Alphaproteobacteria</taxon>
        <taxon>Hyphomicrobiales</taxon>
        <taxon>Afifellaceae</taxon>
        <taxon>Faunimonas</taxon>
    </lineage>
</organism>
<dbReference type="RefSeq" id="WP_092495339.1">
    <property type="nucleotide sequence ID" value="NZ_FOFG01000002.1"/>
</dbReference>
<evidence type="ECO:0000256" key="2">
    <source>
        <dbReference type="ARBA" id="ARBA00022490"/>
    </source>
</evidence>
<dbReference type="AlphaFoldDB" id="A0A1H9CIQ8"/>
<dbReference type="CDD" id="cd01448">
    <property type="entry name" value="TST_Repeat_1"/>
    <property type="match status" value="1"/>
</dbReference>
<dbReference type="InterPro" id="IPR001307">
    <property type="entry name" value="Thiosulphate_STrfase_CS"/>
</dbReference>
<dbReference type="InterPro" id="IPR045078">
    <property type="entry name" value="TST/MPST-like"/>
</dbReference>
<evidence type="ECO:0000256" key="1">
    <source>
        <dbReference type="ARBA" id="ARBA00004496"/>
    </source>
</evidence>
<keyword evidence="3 6" id="KW-0808">Transferase</keyword>
<comment type="catalytic activity">
    <reaction evidence="5">
        <text>2-oxo-3-sulfanylpropanoate + [thioredoxin]-dithiol = [thioredoxin]-disulfide + hydrogen sulfide + pyruvate + H(+)</text>
        <dbReference type="Rhea" id="RHEA:21740"/>
        <dbReference type="Rhea" id="RHEA-COMP:10698"/>
        <dbReference type="Rhea" id="RHEA-COMP:10700"/>
        <dbReference type="ChEBI" id="CHEBI:15361"/>
        <dbReference type="ChEBI" id="CHEBI:15378"/>
        <dbReference type="ChEBI" id="CHEBI:29919"/>
        <dbReference type="ChEBI" id="CHEBI:29950"/>
        <dbReference type="ChEBI" id="CHEBI:50058"/>
        <dbReference type="ChEBI" id="CHEBI:57678"/>
        <dbReference type="EC" id="2.8.1.2"/>
    </reaction>
    <physiologicalReaction direction="left-to-right" evidence="5">
        <dbReference type="Rhea" id="RHEA:21741"/>
    </physiologicalReaction>
</comment>
<dbReference type="STRING" id="1855383.SAMN05216548_102164"/>
<evidence type="ECO:0000256" key="4">
    <source>
        <dbReference type="ARBA" id="ARBA00022737"/>
    </source>
</evidence>
<reference evidence="8 9" key="1">
    <citation type="submission" date="2016-10" db="EMBL/GenBank/DDBJ databases">
        <authorList>
            <person name="de Groot N.N."/>
        </authorList>
    </citation>
    <scope>NUCLEOTIDE SEQUENCE [LARGE SCALE GENOMIC DNA]</scope>
    <source>
        <strain evidence="8 9">A52C2</strain>
    </source>
</reference>
<dbReference type="PANTHER" id="PTHR11364">
    <property type="entry name" value="THIOSULFATE SULFERTANSFERASE"/>
    <property type="match status" value="1"/>
</dbReference>
<dbReference type="Proteomes" id="UP000199647">
    <property type="component" value="Unassembled WGS sequence"/>
</dbReference>
<dbReference type="OrthoDB" id="9781034at2"/>
<dbReference type="PANTHER" id="PTHR11364:SF27">
    <property type="entry name" value="SULFURTRANSFERASE"/>
    <property type="match status" value="1"/>
</dbReference>
<feature type="domain" description="Rhodanese" evidence="7">
    <location>
        <begin position="16"/>
        <end position="133"/>
    </location>
</feature>
<keyword evidence="9" id="KW-1185">Reference proteome</keyword>